<dbReference type="GO" id="GO:0003676">
    <property type="term" value="F:nucleic acid binding"/>
    <property type="evidence" value="ECO:0007669"/>
    <property type="project" value="InterPro"/>
</dbReference>
<organism evidence="2 3">
    <name type="scientific">Taxus chinensis</name>
    <name type="common">Chinese yew</name>
    <name type="synonym">Taxus wallichiana var. chinensis</name>
    <dbReference type="NCBI Taxonomy" id="29808"/>
    <lineage>
        <taxon>Eukaryota</taxon>
        <taxon>Viridiplantae</taxon>
        <taxon>Streptophyta</taxon>
        <taxon>Embryophyta</taxon>
        <taxon>Tracheophyta</taxon>
        <taxon>Spermatophyta</taxon>
        <taxon>Pinopsida</taxon>
        <taxon>Pinidae</taxon>
        <taxon>Conifers II</taxon>
        <taxon>Cupressales</taxon>
        <taxon>Taxaceae</taxon>
        <taxon>Taxus</taxon>
    </lineage>
</organism>
<name>A0AA38F5I6_TAXCH</name>
<reference evidence="2 3" key="1">
    <citation type="journal article" date="2021" name="Nat. Plants">
        <title>The Taxus genome provides insights into paclitaxel biosynthesis.</title>
        <authorList>
            <person name="Xiong X."/>
            <person name="Gou J."/>
            <person name="Liao Q."/>
            <person name="Li Y."/>
            <person name="Zhou Q."/>
            <person name="Bi G."/>
            <person name="Li C."/>
            <person name="Du R."/>
            <person name="Wang X."/>
            <person name="Sun T."/>
            <person name="Guo L."/>
            <person name="Liang H."/>
            <person name="Lu P."/>
            <person name="Wu Y."/>
            <person name="Zhang Z."/>
            <person name="Ro D.K."/>
            <person name="Shang Y."/>
            <person name="Huang S."/>
            <person name="Yan J."/>
        </authorList>
    </citation>
    <scope>NUCLEOTIDE SEQUENCE [LARGE SCALE GENOMIC DNA]</scope>
    <source>
        <strain evidence="2">Ta-2019</strain>
    </source>
</reference>
<dbReference type="AlphaFoldDB" id="A0AA38F5I6"/>
<dbReference type="Proteomes" id="UP000824469">
    <property type="component" value="Unassembled WGS sequence"/>
</dbReference>
<dbReference type="PANTHER" id="PTHR48475:SF1">
    <property type="entry name" value="RNASE H TYPE-1 DOMAIN-CONTAINING PROTEIN"/>
    <property type="match status" value="1"/>
</dbReference>
<dbReference type="PANTHER" id="PTHR48475">
    <property type="entry name" value="RIBONUCLEASE H"/>
    <property type="match status" value="1"/>
</dbReference>
<protein>
    <recommendedName>
        <fullName evidence="1">Integrase catalytic domain-containing protein</fullName>
    </recommendedName>
</protein>
<evidence type="ECO:0000259" key="1">
    <source>
        <dbReference type="PROSITE" id="PS50994"/>
    </source>
</evidence>
<dbReference type="SUPFAM" id="SSF53098">
    <property type="entry name" value="Ribonuclease H-like"/>
    <property type="match status" value="1"/>
</dbReference>
<dbReference type="Gene3D" id="3.30.420.10">
    <property type="entry name" value="Ribonuclease H-like superfamily/Ribonuclease H"/>
    <property type="match status" value="1"/>
</dbReference>
<dbReference type="InterPro" id="IPR036397">
    <property type="entry name" value="RNaseH_sf"/>
</dbReference>
<dbReference type="GO" id="GO:0015074">
    <property type="term" value="P:DNA integration"/>
    <property type="evidence" value="ECO:0007669"/>
    <property type="project" value="InterPro"/>
</dbReference>
<proteinExistence type="predicted"/>
<dbReference type="InterPro" id="IPR001584">
    <property type="entry name" value="Integrase_cat-core"/>
</dbReference>
<comment type="caution">
    <text evidence="2">The sequence shown here is derived from an EMBL/GenBank/DDBJ whole genome shotgun (WGS) entry which is preliminary data.</text>
</comment>
<feature type="domain" description="Integrase catalytic" evidence="1">
    <location>
        <begin position="1"/>
        <end position="80"/>
    </location>
</feature>
<sequence>IVVDNGTYFSLRELTKFCYGFGISLAHYSNYYPQGNGQAKSSNKNIVTIVRNLVDENQRNLQKRLYDALWADRITPKKAI</sequence>
<feature type="non-terminal residue" evidence="2">
    <location>
        <position position="1"/>
    </location>
</feature>
<evidence type="ECO:0000313" key="2">
    <source>
        <dbReference type="EMBL" id="KAH9289540.1"/>
    </source>
</evidence>
<feature type="non-terminal residue" evidence="2">
    <location>
        <position position="80"/>
    </location>
</feature>
<dbReference type="InterPro" id="IPR012337">
    <property type="entry name" value="RNaseH-like_sf"/>
</dbReference>
<dbReference type="PROSITE" id="PS50994">
    <property type="entry name" value="INTEGRASE"/>
    <property type="match status" value="1"/>
</dbReference>
<accession>A0AA38F5I6</accession>
<dbReference type="EMBL" id="JAHRHJ020003813">
    <property type="protein sequence ID" value="KAH9289540.1"/>
    <property type="molecule type" value="Genomic_DNA"/>
</dbReference>
<keyword evidence="3" id="KW-1185">Reference proteome</keyword>
<evidence type="ECO:0000313" key="3">
    <source>
        <dbReference type="Proteomes" id="UP000824469"/>
    </source>
</evidence>
<gene>
    <name evidence="2" type="ORF">KI387_033657</name>
</gene>